<feature type="compositionally biased region" description="Basic and acidic residues" evidence="1">
    <location>
        <begin position="93"/>
        <end position="102"/>
    </location>
</feature>
<evidence type="ECO:0000313" key="2">
    <source>
        <dbReference type="EMBL" id="JAD77828.1"/>
    </source>
</evidence>
<reference evidence="2" key="1">
    <citation type="submission" date="2014-09" db="EMBL/GenBank/DDBJ databases">
        <authorList>
            <person name="Magalhaes I.L.F."/>
            <person name="Oliveira U."/>
            <person name="Santos F.R."/>
            <person name="Vidigal T.H.D.A."/>
            <person name="Brescovit A.D."/>
            <person name="Santos A.J."/>
        </authorList>
    </citation>
    <scope>NUCLEOTIDE SEQUENCE</scope>
    <source>
        <tissue evidence="2">Shoot tissue taken approximately 20 cm above the soil surface</tissue>
    </source>
</reference>
<proteinExistence type="predicted"/>
<feature type="compositionally biased region" description="Low complexity" evidence="1">
    <location>
        <begin position="117"/>
        <end position="126"/>
    </location>
</feature>
<name>A0A0A9CTR6_ARUDO</name>
<feature type="compositionally biased region" description="Pro residues" evidence="1">
    <location>
        <begin position="18"/>
        <end position="30"/>
    </location>
</feature>
<dbReference type="AlphaFoldDB" id="A0A0A9CTR6"/>
<feature type="compositionally biased region" description="Acidic residues" evidence="1">
    <location>
        <begin position="77"/>
        <end position="86"/>
    </location>
</feature>
<protein>
    <submittedName>
        <fullName evidence="2">Uncharacterized protein</fullName>
    </submittedName>
</protein>
<evidence type="ECO:0000256" key="1">
    <source>
        <dbReference type="SAM" id="MobiDB-lite"/>
    </source>
</evidence>
<accession>A0A0A9CTR6</accession>
<sequence>MLPAGSAFSIGELAVLPRSPPPPPLPPLLPPENINGPDPHRRCPCPGSRGGLLSATSSPEWLLPPAIPAFDGAGDLTDPEEEDEDVATLTRGRSGDTGEPRSAKTFALASGLSLTPSSCSASASAAARRRIRSASDIAGPSPRSLSNAATYTPELPLLLFSSPSKQA</sequence>
<feature type="region of interest" description="Disordered" evidence="1">
    <location>
        <begin position="14"/>
        <end position="148"/>
    </location>
</feature>
<organism evidence="2">
    <name type="scientific">Arundo donax</name>
    <name type="common">Giant reed</name>
    <name type="synonym">Donax arundinaceus</name>
    <dbReference type="NCBI Taxonomy" id="35708"/>
    <lineage>
        <taxon>Eukaryota</taxon>
        <taxon>Viridiplantae</taxon>
        <taxon>Streptophyta</taxon>
        <taxon>Embryophyta</taxon>
        <taxon>Tracheophyta</taxon>
        <taxon>Spermatophyta</taxon>
        <taxon>Magnoliopsida</taxon>
        <taxon>Liliopsida</taxon>
        <taxon>Poales</taxon>
        <taxon>Poaceae</taxon>
        <taxon>PACMAD clade</taxon>
        <taxon>Arundinoideae</taxon>
        <taxon>Arundineae</taxon>
        <taxon>Arundo</taxon>
    </lineage>
</organism>
<dbReference type="EMBL" id="GBRH01220067">
    <property type="protein sequence ID" value="JAD77828.1"/>
    <property type="molecule type" value="Transcribed_RNA"/>
</dbReference>
<reference evidence="2" key="2">
    <citation type="journal article" date="2015" name="Data Brief">
        <title>Shoot transcriptome of the giant reed, Arundo donax.</title>
        <authorList>
            <person name="Barrero R.A."/>
            <person name="Guerrero F.D."/>
            <person name="Moolhuijzen P."/>
            <person name="Goolsby J.A."/>
            <person name="Tidwell J."/>
            <person name="Bellgard S.E."/>
            <person name="Bellgard M.I."/>
        </authorList>
    </citation>
    <scope>NUCLEOTIDE SEQUENCE</scope>
    <source>
        <tissue evidence="2">Shoot tissue taken approximately 20 cm above the soil surface</tissue>
    </source>
</reference>